<dbReference type="InterPro" id="IPR002938">
    <property type="entry name" value="FAD-bd"/>
</dbReference>
<protein>
    <recommendedName>
        <fullName evidence="1">FAD-binding domain-containing protein</fullName>
    </recommendedName>
</protein>
<accession>A0A7U6GEV8</accession>
<dbReference type="OrthoDB" id="9806565at2"/>
<dbReference type="AlphaFoldDB" id="A0A7U6GEV8"/>
<name>A0A7U6GEV8_CALEA</name>
<dbReference type="SUPFAM" id="SSF51905">
    <property type="entry name" value="FAD/NAD(P)-binding domain"/>
    <property type="match status" value="1"/>
</dbReference>
<dbReference type="InterPro" id="IPR036188">
    <property type="entry name" value="FAD/NAD-bd_sf"/>
</dbReference>
<dbReference type="EMBL" id="AP012051">
    <property type="protein sequence ID" value="BAL81104.1"/>
    <property type="molecule type" value="Genomic_DNA"/>
</dbReference>
<keyword evidence="3" id="KW-1185">Reference proteome</keyword>
<dbReference type="PANTHER" id="PTHR42685">
    <property type="entry name" value="GERANYLGERANYL DIPHOSPHATE REDUCTASE"/>
    <property type="match status" value="1"/>
</dbReference>
<feature type="domain" description="FAD-binding" evidence="1">
    <location>
        <begin position="4"/>
        <end position="50"/>
    </location>
</feature>
<gene>
    <name evidence="2" type="ordered locus">CSE_09780</name>
</gene>
<evidence type="ECO:0000313" key="3">
    <source>
        <dbReference type="Proteomes" id="UP000004793"/>
    </source>
</evidence>
<proteinExistence type="predicted"/>
<dbReference type="InterPro" id="IPR050407">
    <property type="entry name" value="Geranylgeranyl_reductase"/>
</dbReference>
<dbReference type="KEGG" id="cex:CSE_09780"/>
<dbReference type="PRINTS" id="PR00420">
    <property type="entry name" value="RNGMNOXGNASE"/>
</dbReference>
<reference evidence="2 3" key="1">
    <citation type="submission" date="2011-01" db="EMBL/GenBank/DDBJ databases">
        <title>Whole genome sequence of Caldisericum exile AZM16c01.</title>
        <authorList>
            <person name="Narita-Yamada S."/>
            <person name="Kawakoshi A."/>
            <person name="Nakamura S."/>
            <person name="Sasagawa M."/>
            <person name="Fukada J."/>
            <person name="Sekine M."/>
            <person name="Kato Y."/>
            <person name="Fukai R."/>
            <person name="Sasaki K."/>
            <person name="Hanamaki A."/>
            <person name="Narita H."/>
            <person name="Konno Y."/>
            <person name="Mori K."/>
            <person name="Yamazaki S."/>
            <person name="Suzuki K."/>
            <person name="Fujita N."/>
        </authorList>
    </citation>
    <scope>NUCLEOTIDE SEQUENCE [LARGE SCALE GENOMIC DNA]</scope>
    <source>
        <strain evidence="3">DSM 21853 / NBRC 104410 / AZM16c01</strain>
    </source>
</reference>
<evidence type="ECO:0000313" key="2">
    <source>
        <dbReference type="EMBL" id="BAL81104.1"/>
    </source>
</evidence>
<sequence>MEKHDVIIIGGGPAGATLAHFLGEYNIESLVIEKGHHFRDKVCAGGLPKGIFSILPVSVKDNFSYSSYKLFKVFYKGKLVASEIFDKPFAYGVMRDQFDEHLRQGITIHYNEKFVSYEENKNGIVVKTDKNIYKGKLLVGADGIGSMVSVLSGLNKKTKIVIAEEKEIPKKDHEESLNVFLGDFPLGYGWKFNKDNVSSVGAGALKKHYKKGLSNLIDNTYTLVKTYPISLWDRDISLFKGRIVLVGEAGSIVDPFNAAGIYHSIYSSKLLAESIKENFERGIISFENYIEKLSETIFEEFKYALILSSAFYPMLPLLGNVVFKPHILEFIANAQNESGYLSYKSVFERFSKSKHIEVKIALFILKLLKIV</sequence>
<dbReference type="RefSeq" id="WP_014453506.1">
    <property type="nucleotide sequence ID" value="NC_017096.1"/>
</dbReference>
<organism evidence="2 3">
    <name type="scientific">Caldisericum exile (strain DSM 21853 / NBRC 104410 / AZM16c01)</name>
    <dbReference type="NCBI Taxonomy" id="511051"/>
    <lineage>
        <taxon>Bacteria</taxon>
        <taxon>Pseudomonadati</taxon>
        <taxon>Caldisericota/Cryosericota group</taxon>
        <taxon>Caldisericota</taxon>
        <taxon>Caldisericia</taxon>
        <taxon>Caldisericales</taxon>
        <taxon>Caldisericaceae</taxon>
        <taxon>Caldisericum</taxon>
    </lineage>
</organism>
<dbReference type="PANTHER" id="PTHR42685:SF22">
    <property type="entry name" value="CONDITIONED MEDIUM FACTOR RECEPTOR 1"/>
    <property type="match status" value="1"/>
</dbReference>
<dbReference type="Pfam" id="PF01494">
    <property type="entry name" value="FAD_binding_3"/>
    <property type="match status" value="1"/>
</dbReference>
<dbReference type="GO" id="GO:0071949">
    <property type="term" value="F:FAD binding"/>
    <property type="evidence" value="ECO:0007669"/>
    <property type="project" value="InterPro"/>
</dbReference>
<dbReference type="Proteomes" id="UP000004793">
    <property type="component" value="Chromosome"/>
</dbReference>
<evidence type="ECO:0000259" key="1">
    <source>
        <dbReference type="Pfam" id="PF01494"/>
    </source>
</evidence>
<dbReference type="Gene3D" id="3.50.50.60">
    <property type="entry name" value="FAD/NAD(P)-binding domain"/>
    <property type="match status" value="1"/>
</dbReference>